<proteinExistence type="inferred from homology"/>
<dbReference type="SMART" id="SM00242">
    <property type="entry name" value="MYSc"/>
    <property type="match status" value="1"/>
</dbReference>
<name>A0A1I8BML0_MELHA</name>
<dbReference type="PRINTS" id="PR00193">
    <property type="entry name" value="MYOSINHEAVY"/>
</dbReference>
<dbReference type="GO" id="GO:0051015">
    <property type="term" value="F:actin filament binding"/>
    <property type="evidence" value="ECO:0007669"/>
    <property type="project" value="InterPro"/>
</dbReference>
<dbReference type="InterPro" id="IPR001609">
    <property type="entry name" value="Myosin_head_motor_dom-like"/>
</dbReference>
<dbReference type="FunFam" id="2.30.30.360:FF:000001">
    <property type="entry name" value="Myosin heavy chain"/>
    <property type="match status" value="1"/>
</dbReference>
<dbReference type="GO" id="GO:0016459">
    <property type="term" value="C:myosin complex"/>
    <property type="evidence" value="ECO:0007669"/>
    <property type="project" value="UniProtKB-KW"/>
</dbReference>
<dbReference type="PANTHER" id="PTHR13140:SF857">
    <property type="entry name" value="MYOSIN-11"/>
    <property type="match status" value="1"/>
</dbReference>
<keyword evidence="5 8" id="KW-0518">Myosin</keyword>
<dbReference type="Pfam" id="PF02736">
    <property type="entry name" value="Myosin_N"/>
    <property type="match status" value="1"/>
</dbReference>
<dbReference type="InterPro" id="IPR004009">
    <property type="entry name" value="SH3_Myosin"/>
</dbReference>
<dbReference type="CDD" id="cd01377">
    <property type="entry name" value="MYSc_class_II"/>
    <property type="match status" value="1"/>
</dbReference>
<dbReference type="PANTHER" id="PTHR13140">
    <property type="entry name" value="MYOSIN"/>
    <property type="match status" value="1"/>
</dbReference>
<dbReference type="GO" id="GO:0000146">
    <property type="term" value="F:microfilament motor activity"/>
    <property type="evidence" value="ECO:0007669"/>
    <property type="project" value="TreeGrafter"/>
</dbReference>
<evidence type="ECO:0000313" key="12">
    <source>
        <dbReference type="WBParaSite" id="MhA1_Contig309.frz3.fgene5"/>
    </source>
</evidence>
<dbReference type="InterPro" id="IPR008989">
    <property type="entry name" value="Myosin_S1_N"/>
</dbReference>
<dbReference type="InterPro" id="IPR036961">
    <property type="entry name" value="Kinesin_motor_dom_sf"/>
</dbReference>
<dbReference type="PROSITE" id="PS51456">
    <property type="entry name" value="MYOSIN_MOTOR"/>
    <property type="match status" value="1"/>
</dbReference>
<dbReference type="Gene3D" id="1.20.58.530">
    <property type="match status" value="1"/>
</dbReference>
<keyword evidence="7 8" id="KW-0009">Actin-binding</keyword>
<evidence type="ECO:0000256" key="3">
    <source>
        <dbReference type="ARBA" id="ARBA00022840"/>
    </source>
</evidence>
<keyword evidence="6 8" id="KW-0505">Motor protein</keyword>
<dbReference type="Proteomes" id="UP000095281">
    <property type="component" value="Unplaced"/>
</dbReference>
<evidence type="ECO:0000259" key="10">
    <source>
        <dbReference type="PROSITE" id="PS51844"/>
    </source>
</evidence>
<dbReference type="InterPro" id="IPR027417">
    <property type="entry name" value="P-loop_NTPase"/>
</dbReference>
<evidence type="ECO:0000256" key="5">
    <source>
        <dbReference type="ARBA" id="ARBA00023123"/>
    </source>
</evidence>
<evidence type="ECO:0000256" key="2">
    <source>
        <dbReference type="ARBA" id="ARBA00022741"/>
    </source>
</evidence>
<feature type="binding site" evidence="8">
    <location>
        <begin position="158"/>
        <end position="165"/>
    </location>
    <ligand>
        <name>ATP</name>
        <dbReference type="ChEBI" id="CHEBI:30616"/>
    </ligand>
</feature>
<comment type="similarity">
    <text evidence="1 8">Belongs to the TRAFAC class myosin-kinesin ATPase superfamily. Myosin family.</text>
</comment>
<dbReference type="Gene3D" id="3.40.850.10">
    <property type="entry name" value="Kinesin motor domain"/>
    <property type="match status" value="2"/>
</dbReference>
<evidence type="ECO:0000256" key="7">
    <source>
        <dbReference type="ARBA" id="ARBA00023203"/>
    </source>
</evidence>
<dbReference type="GO" id="GO:0005863">
    <property type="term" value="C:striated muscle myosin thick filament"/>
    <property type="evidence" value="ECO:0007669"/>
    <property type="project" value="UniProtKB-ARBA"/>
</dbReference>
<accession>A0A1I8BML0</accession>
<dbReference type="FunFam" id="1.10.10.820:FF:000001">
    <property type="entry name" value="Myosin heavy chain"/>
    <property type="match status" value="1"/>
</dbReference>
<dbReference type="Gene3D" id="1.20.120.720">
    <property type="entry name" value="Myosin VI head, motor domain, U50 subdomain"/>
    <property type="match status" value="1"/>
</dbReference>
<dbReference type="PROSITE" id="PS51844">
    <property type="entry name" value="SH3_LIKE"/>
    <property type="match status" value="1"/>
</dbReference>
<evidence type="ECO:0000259" key="9">
    <source>
        <dbReference type="PROSITE" id="PS51456"/>
    </source>
</evidence>
<keyword evidence="2 8" id="KW-0547">Nucleotide-binding</keyword>
<sequence>MAEAPKSYGDFESDEGYPFLAISKDDKIKFASQPFDSKKNCWIPDEEDGFVAAEIKSTSGEQVTVVTSKGNEITCKKEETQEMNPPKFTKTEDMANLTFLNEASVLMNLKERYFSMSVIKSYIGKRRNEMPPHLFAVADEAYRNMVQDRENQSMLITGESGAGKTENTKKVISYFAIVGATQQAAVSAEKKEGQKGGTLEEQIVQTNPVLEAFGNAKTVRNNNSSRFGKFIRVHFSGSGKLAGGDIEHYLLEKSRVVRQAPGERCYHIFYQIMSGFDSGLRAKLQLTNELSYYHFQSQGELTIEGVDDKEEMKLTQEAFDIMGFDDLEVQNMYKNVAGIMHMGEMKFKQRQREEQAEVDTEDDAKRACANFGIDHEAYLKALTKPRVRVGNEWVNKGQNLEQVNWAVSGLAKAIYARMFRWLISRCNKTLDQRAIERKMWIGVLDIAGFEIFDLNSFEQLWINFVNEKLQQFFNHHMFVLEQEEYKREGIAWTFIDFGLDLQACIDLIEKPLGVISMLDEECIVPKASDMTFVQKLQDQHLGKHPNMQKPKPPKGKQAEAHFAIIHYAGTVGFD</sequence>
<evidence type="ECO:0000256" key="6">
    <source>
        <dbReference type="ARBA" id="ARBA00023175"/>
    </source>
</evidence>
<protein>
    <submittedName>
        <fullName evidence="12">Myosin motor domain-containing protein</fullName>
    </submittedName>
</protein>
<evidence type="ECO:0000313" key="11">
    <source>
        <dbReference type="Proteomes" id="UP000095281"/>
    </source>
</evidence>
<keyword evidence="3 8" id="KW-0067">ATP-binding</keyword>
<organism evidence="11 12">
    <name type="scientific">Meloidogyne hapla</name>
    <name type="common">Root-knot nematode worm</name>
    <dbReference type="NCBI Taxonomy" id="6305"/>
    <lineage>
        <taxon>Eukaryota</taxon>
        <taxon>Metazoa</taxon>
        <taxon>Ecdysozoa</taxon>
        <taxon>Nematoda</taxon>
        <taxon>Chromadorea</taxon>
        <taxon>Rhabditida</taxon>
        <taxon>Tylenchina</taxon>
        <taxon>Tylenchomorpha</taxon>
        <taxon>Tylenchoidea</taxon>
        <taxon>Meloidogynidae</taxon>
        <taxon>Meloidogyninae</taxon>
        <taxon>Meloidogyne</taxon>
    </lineage>
</organism>
<reference evidence="12" key="1">
    <citation type="submission" date="2016-11" db="UniProtKB">
        <authorList>
            <consortium name="WormBaseParasite"/>
        </authorList>
    </citation>
    <scope>IDENTIFICATION</scope>
</reference>
<comment type="caution">
    <text evidence="8">Lacks conserved residue(s) required for the propagation of feature annotation.</text>
</comment>
<evidence type="ECO:0000256" key="1">
    <source>
        <dbReference type="ARBA" id="ARBA00008314"/>
    </source>
</evidence>
<keyword evidence="4" id="KW-0175">Coiled coil</keyword>
<dbReference type="Gene3D" id="1.10.10.820">
    <property type="match status" value="1"/>
</dbReference>
<evidence type="ECO:0000256" key="8">
    <source>
        <dbReference type="PROSITE-ProRule" id="PRU00782"/>
    </source>
</evidence>
<feature type="domain" description="Myosin N-terminal SH3-like" evidence="10">
    <location>
        <begin position="36"/>
        <end position="85"/>
    </location>
</feature>
<dbReference type="WBParaSite" id="MhA1_Contig309.frz3.fgene5">
    <property type="protein sequence ID" value="MhA1_Contig309.frz3.fgene5"/>
    <property type="gene ID" value="MhA1_Contig309.frz3.fgene5"/>
</dbReference>
<dbReference type="GO" id="GO:0016020">
    <property type="term" value="C:membrane"/>
    <property type="evidence" value="ECO:0007669"/>
    <property type="project" value="TreeGrafter"/>
</dbReference>
<dbReference type="FunFam" id="1.20.120.720:FF:000001">
    <property type="entry name" value="Myosin heavy chain, muscle"/>
    <property type="match status" value="1"/>
</dbReference>
<keyword evidence="11" id="KW-1185">Reference proteome</keyword>
<dbReference type="SUPFAM" id="SSF52540">
    <property type="entry name" value="P-loop containing nucleoside triphosphate hydrolases"/>
    <property type="match status" value="1"/>
</dbReference>
<dbReference type="Pfam" id="PF00063">
    <property type="entry name" value="Myosin_head"/>
    <property type="match status" value="1"/>
</dbReference>
<feature type="domain" description="Myosin motor" evidence="9">
    <location>
        <begin position="118"/>
        <end position="574"/>
    </location>
</feature>
<dbReference type="GO" id="GO:0007015">
    <property type="term" value="P:actin filament organization"/>
    <property type="evidence" value="ECO:0007669"/>
    <property type="project" value="TreeGrafter"/>
</dbReference>
<dbReference type="GO" id="GO:0005524">
    <property type="term" value="F:ATP binding"/>
    <property type="evidence" value="ECO:0007669"/>
    <property type="project" value="UniProtKB-UniRule"/>
</dbReference>
<dbReference type="OMA" id="PYDYAMI"/>
<dbReference type="Gene3D" id="2.30.30.360">
    <property type="entry name" value="Myosin S1 fragment, N-terminal"/>
    <property type="match status" value="1"/>
</dbReference>
<evidence type="ECO:0000256" key="4">
    <source>
        <dbReference type="ARBA" id="ARBA00023054"/>
    </source>
</evidence>
<dbReference type="AlphaFoldDB" id="A0A1I8BML0"/>